<sequence length="237" mass="26498">MFAADELILNLIPGGATKKGLAKLPENSLKELDDEFEKLAIYFPHGARDDLIYIIVKVPQQGSKIDNWIQYDAADGPVDLPPVLVKMLHDKQFSPAPREEFKHHLDNKKLGDIITLPLLGQEPKHYGEGYQGSSFFITEQMMEMWEKFSANSPRAIKRLLSGPMGVGKSYLALFLASKAYAEGWLVLYISDAGVLAKENVQDAAEQICKRFFALNKDILPVADFEELTTGRPTEEDA</sequence>
<dbReference type="EMBL" id="JAAAID010004408">
    <property type="protein sequence ID" value="KAF9993186.1"/>
    <property type="molecule type" value="Genomic_DNA"/>
</dbReference>
<proteinExistence type="predicted"/>
<name>A0A9P6MDD4_9FUNG</name>
<dbReference type="SUPFAM" id="SSF52540">
    <property type="entry name" value="P-loop containing nucleoside triphosphate hydrolases"/>
    <property type="match status" value="1"/>
</dbReference>
<evidence type="ECO:0000313" key="1">
    <source>
        <dbReference type="EMBL" id="KAF9993186.1"/>
    </source>
</evidence>
<accession>A0A9P6MDD4</accession>
<protein>
    <submittedName>
        <fullName evidence="1">Uncharacterized protein</fullName>
    </submittedName>
</protein>
<gene>
    <name evidence="1" type="ORF">BGZ80_008247</name>
</gene>
<organism evidence="1 2">
    <name type="scientific">Entomortierella chlamydospora</name>
    <dbReference type="NCBI Taxonomy" id="101097"/>
    <lineage>
        <taxon>Eukaryota</taxon>
        <taxon>Fungi</taxon>
        <taxon>Fungi incertae sedis</taxon>
        <taxon>Mucoromycota</taxon>
        <taxon>Mortierellomycotina</taxon>
        <taxon>Mortierellomycetes</taxon>
        <taxon>Mortierellales</taxon>
        <taxon>Mortierellaceae</taxon>
        <taxon>Entomortierella</taxon>
    </lineage>
</organism>
<comment type="caution">
    <text evidence="1">The sequence shown here is derived from an EMBL/GenBank/DDBJ whole genome shotgun (WGS) entry which is preliminary data.</text>
</comment>
<dbReference type="AlphaFoldDB" id="A0A9P6MDD4"/>
<feature type="non-terminal residue" evidence="1">
    <location>
        <position position="1"/>
    </location>
</feature>
<keyword evidence="2" id="KW-1185">Reference proteome</keyword>
<reference evidence="1" key="1">
    <citation type="journal article" date="2020" name="Fungal Divers.">
        <title>Resolving the Mortierellaceae phylogeny through synthesis of multi-gene phylogenetics and phylogenomics.</title>
        <authorList>
            <person name="Vandepol N."/>
            <person name="Liber J."/>
            <person name="Desiro A."/>
            <person name="Na H."/>
            <person name="Kennedy M."/>
            <person name="Barry K."/>
            <person name="Grigoriev I.V."/>
            <person name="Miller A.N."/>
            <person name="O'Donnell K."/>
            <person name="Stajich J.E."/>
            <person name="Bonito G."/>
        </authorList>
    </citation>
    <scope>NUCLEOTIDE SEQUENCE</scope>
    <source>
        <strain evidence="1">NRRL 2769</strain>
    </source>
</reference>
<dbReference type="Proteomes" id="UP000703661">
    <property type="component" value="Unassembled WGS sequence"/>
</dbReference>
<dbReference type="InterPro" id="IPR027417">
    <property type="entry name" value="P-loop_NTPase"/>
</dbReference>
<evidence type="ECO:0000313" key="2">
    <source>
        <dbReference type="Proteomes" id="UP000703661"/>
    </source>
</evidence>